<keyword evidence="1" id="KW-1133">Transmembrane helix</keyword>
<evidence type="ECO:0000313" key="2">
    <source>
        <dbReference type="EMBL" id="AKA61970.1"/>
    </source>
</evidence>
<organism evidence="2 3">
    <name type="scientific">Proteus phage vB_PmiM_Pm5461</name>
    <dbReference type="NCBI Taxonomy" id="1636250"/>
    <lineage>
        <taxon>Viruses</taxon>
        <taxon>Duplodnaviria</taxon>
        <taxon>Heunggongvirae</taxon>
        <taxon>Uroviricota</taxon>
        <taxon>Caudoviricetes</taxon>
        <taxon>Pantevenvirales</taxon>
        <taxon>Straboviridae</taxon>
        <taxon>Bragavirus</taxon>
        <taxon>Bragavirus pm5461</taxon>
    </lineage>
</organism>
<dbReference type="EMBL" id="KP890823">
    <property type="protein sequence ID" value="AKA61970.1"/>
    <property type="molecule type" value="Genomic_DNA"/>
</dbReference>
<feature type="transmembrane region" description="Helical" evidence="1">
    <location>
        <begin position="7"/>
        <end position="26"/>
    </location>
</feature>
<evidence type="ECO:0000256" key="1">
    <source>
        <dbReference type="SAM" id="Phobius"/>
    </source>
</evidence>
<name>A0A0G2SSW1_9CAUD</name>
<keyword evidence="1" id="KW-0812">Transmembrane</keyword>
<keyword evidence="1" id="KW-0472">Membrane</keyword>
<feature type="transmembrane region" description="Helical" evidence="1">
    <location>
        <begin position="38"/>
        <end position="62"/>
    </location>
</feature>
<sequence>MSGFLETIFIGMLIWTIVSLLILGCIDDGDDELSTAQVVLLCSSFCIILVLFLLAYDFVIWCKEYPDKKKKQKAKRDKDIQDYIESKRGHN</sequence>
<dbReference type="GeneID" id="26622907"/>
<reference evidence="2 3" key="1">
    <citation type="submission" date="2015-03" db="EMBL/GenBank/DDBJ databases">
        <authorList>
            <person name="Melo L.D.R."/>
            <person name="Veiga P."/>
            <person name="Cerca N."/>
            <person name="Kropinski A.M."/>
            <person name="Azeredo J."/>
            <person name="Almeida C."/>
            <person name="Sillankorva S."/>
        </authorList>
    </citation>
    <scope>NUCLEOTIDE SEQUENCE [LARGE SCALE GENOMIC DNA]</scope>
</reference>
<dbReference type="Proteomes" id="UP000202749">
    <property type="component" value="Segment"/>
</dbReference>
<dbReference type="KEGG" id="vg:26622907"/>
<accession>A0A0G2SSW1</accession>
<proteinExistence type="predicted"/>
<evidence type="ECO:0000313" key="3">
    <source>
        <dbReference type="Proteomes" id="UP000202749"/>
    </source>
</evidence>
<protein>
    <submittedName>
        <fullName evidence="2">Putative membrane protein</fullName>
    </submittedName>
</protein>
<keyword evidence="3" id="KW-1185">Reference proteome</keyword>
<dbReference type="RefSeq" id="YP_009195526.1">
    <property type="nucleotide sequence ID" value="NC_028762.1"/>
</dbReference>
<gene>
    <name evidence="2" type="ORF">Pm5461_105</name>
</gene>